<dbReference type="EMBL" id="JASBAO010000001">
    <property type="protein sequence ID" value="MDI2089935.1"/>
    <property type="molecule type" value="Genomic_DNA"/>
</dbReference>
<dbReference type="InterPro" id="IPR011990">
    <property type="entry name" value="TPR-like_helical_dom_sf"/>
</dbReference>
<organism evidence="2 3">
    <name type="scientific">Commensalibacter oyaizuii</name>
    <dbReference type="NCBI Taxonomy" id="3043873"/>
    <lineage>
        <taxon>Bacteria</taxon>
        <taxon>Pseudomonadati</taxon>
        <taxon>Pseudomonadota</taxon>
        <taxon>Alphaproteobacteria</taxon>
        <taxon>Acetobacterales</taxon>
        <taxon>Acetobacteraceae</taxon>
    </lineage>
</organism>
<reference evidence="2" key="1">
    <citation type="submission" date="2023-05" db="EMBL/GenBank/DDBJ databases">
        <title>Whole genome sequence of Commensalibacter sp.</title>
        <authorList>
            <person name="Charoenyingcharoen P."/>
            <person name="Yukphan P."/>
        </authorList>
    </citation>
    <scope>NUCLEOTIDE SEQUENCE</scope>
    <source>
        <strain evidence="2">TBRC 16381</strain>
    </source>
</reference>
<evidence type="ECO:0008006" key="4">
    <source>
        <dbReference type="Google" id="ProtNLM"/>
    </source>
</evidence>
<dbReference type="PROSITE" id="PS51257">
    <property type="entry name" value="PROKAR_LIPOPROTEIN"/>
    <property type="match status" value="1"/>
</dbReference>
<keyword evidence="3" id="KW-1185">Reference proteome</keyword>
<accession>A0ABT6PYY5</accession>
<sequence length="308" mass="34689">MKKLYKHSLLLLPILFGVAACGGGASQEPARDDPFDRTMDVADEAVYYDRLQQAADSYKKSFDYAIIRDDTLNIDDAGYNLAVVQLGLNKLQSALDTVHRTRKELTVRGEADSPQLDLVESAILYRMKQFPRAEQVVLHAQDSQHEDIQERAYFLAALIANAQGQSDKLAQFSQKLDQLLSSTKKKDEPSWKADQSELHALLAYQQGQYMQAISEAKAAEAIRRSQIEYRAMIRVLVLQAQANEKMRNILDAARLYVRAGQSALLLKEYGDAKSYLNKALYLRADDTTYQLAADQLIILAKKTVPKKE</sequence>
<evidence type="ECO:0000256" key="1">
    <source>
        <dbReference type="SAM" id="SignalP"/>
    </source>
</evidence>
<dbReference type="SUPFAM" id="SSF48452">
    <property type="entry name" value="TPR-like"/>
    <property type="match status" value="1"/>
</dbReference>
<name>A0ABT6PYY5_9PROT</name>
<evidence type="ECO:0000313" key="2">
    <source>
        <dbReference type="EMBL" id="MDI2089935.1"/>
    </source>
</evidence>
<gene>
    <name evidence="2" type="ORF">QJV27_00845</name>
</gene>
<dbReference type="RefSeq" id="WP_281447099.1">
    <property type="nucleotide sequence ID" value="NZ_JASBAO010000001.1"/>
</dbReference>
<proteinExistence type="predicted"/>
<dbReference type="Proteomes" id="UP001431634">
    <property type="component" value="Unassembled WGS sequence"/>
</dbReference>
<feature type="signal peptide" evidence="1">
    <location>
        <begin position="1"/>
        <end position="19"/>
    </location>
</feature>
<keyword evidence="1" id="KW-0732">Signal</keyword>
<feature type="chain" id="PRO_5045486618" description="Tetratricopeptide repeat protein" evidence="1">
    <location>
        <begin position="20"/>
        <end position="308"/>
    </location>
</feature>
<comment type="caution">
    <text evidence="2">The sequence shown here is derived from an EMBL/GenBank/DDBJ whole genome shotgun (WGS) entry which is preliminary data.</text>
</comment>
<protein>
    <recommendedName>
        <fullName evidence="4">Tetratricopeptide repeat protein</fullName>
    </recommendedName>
</protein>
<evidence type="ECO:0000313" key="3">
    <source>
        <dbReference type="Proteomes" id="UP001431634"/>
    </source>
</evidence>